<dbReference type="InterPro" id="IPR018108">
    <property type="entry name" value="MCP_transmembrane"/>
</dbReference>
<keyword evidence="5" id="KW-0677">Repeat</keyword>
<dbReference type="InterPro" id="IPR023395">
    <property type="entry name" value="MCP_dom_sf"/>
</dbReference>
<name>A0A8T2K0F1_9PIPI</name>
<dbReference type="OrthoDB" id="2139348at2759"/>
<dbReference type="PROSITE" id="PS50920">
    <property type="entry name" value="SOLCAR"/>
    <property type="match status" value="2"/>
</dbReference>
<feature type="repeat" description="Solcar" evidence="10">
    <location>
        <begin position="98"/>
        <end position="188"/>
    </location>
</feature>
<protein>
    <recommendedName>
        <fullName evidence="15">Solute carrier family 25 member 53</fullName>
    </recommendedName>
</protein>
<gene>
    <name evidence="13" type="ORF">GDO86_015233</name>
</gene>
<evidence type="ECO:0000256" key="6">
    <source>
        <dbReference type="ARBA" id="ARBA00022792"/>
    </source>
</evidence>
<dbReference type="SUPFAM" id="SSF103506">
    <property type="entry name" value="Mitochondrial carrier"/>
    <property type="match status" value="1"/>
</dbReference>
<dbReference type="PANTHER" id="PTHR46131:SF5">
    <property type="entry name" value="SOLUTE CARRIER FAMILY 25 MEMBER 53"/>
    <property type="match status" value="1"/>
</dbReference>
<dbReference type="AlphaFoldDB" id="A0A8T2K0F1"/>
<keyword evidence="3 11" id="KW-0813">Transport</keyword>
<proteinExistence type="inferred from homology"/>
<feature type="transmembrane region" description="Helical" evidence="12">
    <location>
        <begin position="16"/>
        <end position="35"/>
    </location>
</feature>
<evidence type="ECO:0000256" key="1">
    <source>
        <dbReference type="ARBA" id="ARBA00004448"/>
    </source>
</evidence>
<comment type="caution">
    <text evidence="13">The sequence shown here is derived from an EMBL/GenBank/DDBJ whole genome shotgun (WGS) entry which is preliminary data.</text>
</comment>
<accession>A0A8T2K0F1</accession>
<keyword evidence="9 10" id="KW-0472">Membrane</keyword>
<keyword evidence="6" id="KW-0999">Mitochondrion inner membrane</keyword>
<keyword evidence="14" id="KW-1185">Reference proteome</keyword>
<evidence type="ECO:0000256" key="5">
    <source>
        <dbReference type="ARBA" id="ARBA00022737"/>
    </source>
</evidence>
<dbReference type="Gene3D" id="1.50.40.10">
    <property type="entry name" value="Mitochondrial carrier domain"/>
    <property type="match status" value="1"/>
</dbReference>
<comment type="subcellular location">
    <subcellularLocation>
        <location evidence="1">Mitochondrion inner membrane</location>
        <topology evidence="1">Multi-pass membrane protein</topology>
    </subcellularLocation>
</comment>
<organism evidence="13 14">
    <name type="scientific">Hymenochirus boettgeri</name>
    <name type="common">Congo dwarf clawed frog</name>
    <dbReference type="NCBI Taxonomy" id="247094"/>
    <lineage>
        <taxon>Eukaryota</taxon>
        <taxon>Metazoa</taxon>
        <taxon>Chordata</taxon>
        <taxon>Craniata</taxon>
        <taxon>Vertebrata</taxon>
        <taxon>Euteleostomi</taxon>
        <taxon>Amphibia</taxon>
        <taxon>Batrachia</taxon>
        <taxon>Anura</taxon>
        <taxon>Pipoidea</taxon>
        <taxon>Pipidae</taxon>
        <taxon>Pipinae</taxon>
        <taxon>Hymenochirus</taxon>
    </lineage>
</organism>
<reference evidence="13" key="1">
    <citation type="thesis" date="2020" institute="ProQuest LLC" country="789 East Eisenhower Parkway, Ann Arbor, MI, USA">
        <title>Comparative Genomics and Chromosome Evolution.</title>
        <authorList>
            <person name="Mudd A.B."/>
        </authorList>
    </citation>
    <scope>NUCLEOTIDE SEQUENCE</scope>
    <source>
        <strain evidence="13">Female2</strain>
        <tissue evidence="13">Blood</tissue>
    </source>
</reference>
<dbReference type="EMBL" id="JAACNH010000003">
    <property type="protein sequence ID" value="KAG8448056.1"/>
    <property type="molecule type" value="Genomic_DNA"/>
</dbReference>
<dbReference type="GO" id="GO:0051724">
    <property type="term" value="F:NAD transmembrane transporter activity"/>
    <property type="evidence" value="ECO:0007669"/>
    <property type="project" value="TreeGrafter"/>
</dbReference>
<evidence type="ECO:0000256" key="12">
    <source>
        <dbReference type="SAM" id="Phobius"/>
    </source>
</evidence>
<evidence type="ECO:0000256" key="4">
    <source>
        <dbReference type="ARBA" id="ARBA00022692"/>
    </source>
</evidence>
<keyword evidence="4 10" id="KW-0812">Transmembrane</keyword>
<dbReference type="PANTHER" id="PTHR46131">
    <property type="entry name" value="SD08549P"/>
    <property type="match status" value="1"/>
</dbReference>
<evidence type="ECO:0000256" key="7">
    <source>
        <dbReference type="ARBA" id="ARBA00022989"/>
    </source>
</evidence>
<feature type="transmembrane region" description="Helical" evidence="12">
    <location>
        <begin position="201"/>
        <end position="222"/>
    </location>
</feature>
<keyword evidence="7 12" id="KW-1133">Transmembrane helix</keyword>
<evidence type="ECO:0008006" key="15">
    <source>
        <dbReference type="Google" id="ProtNLM"/>
    </source>
</evidence>
<dbReference type="InterPro" id="IPR052465">
    <property type="entry name" value="Mito_NAD+_Carrier"/>
</dbReference>
<evidence type="ECO:0000256" key="3">
    <source>
        <dbReference type="ARBA" id="ARBA00022448"/>
    </source>
</evidence>
<evidence type="ECO:0000313" key="14">
    <source>
        <dbReference type="Proteomes" id="UP000812440"/>
    </source>
</evidence>
<feature type="repeat" description="Solcar" evidence="10">
    <location>
        <begin position="11"/>
        <end position="91"/>
    </location>
</feature>
<dbReference type="Proteomes" id="UP000812440">
    <property type="component" value="Chromosome 8_10"/>
</dbReference>
<evidence type="ECO:0000313" key="13">
    <source>
        <dbReference type="EMBL" id="KAG8448056.1"/>
    </source>
</evidence>
<keyword evidence="8" id="KW-0496">Mitochondrion</keyword>
<comment type="similarity">
    <text evidence="2 11">Belongs to the mitochondrial carrier (TC 2.A.29) family.</text>
</comment>
<evidence type="ECO:0000256" key="9">
    <source>
        <dbReference type="ARBA" id="ARBA00023136"/>
    </source>
</evidence>
<dbReference type="Pfam" id="PF00153">
    <property type="entry name" value="Mito_carr"/>
    <property type="match status" value="2"/>
</dbReference>
<evidence type="ECO:0000256" key="8">
    <source>
        <dbReference type="ARBA" id="ARBA00023128"/>
    </source>
</evidence>
<evidence type="ECO:0000256" key="2">
    <source>
        <dbReference type="ARBA" id="ARBA00006375"/>
    </source>
</evidence>
<evidence type="ECO:0000256" key="11">
    <source>
        <dbReference type="RuleBase" id="RU000488"/>
    </source>
</evidence>
<feature type="transmembrane region" description="Helical" evidence="12">
    <location>
        <begin position="160"/>
        <end position="181"/>
    </location>
</feature>
<dbReference type="GO" id="GO:0005743">
    <property type="term" value="C:mitochondrial inner membrane"/>
    <property type="evidence" value="ECO:0007669"/>
    <property type="project" value="UniProtKB-SubCell"/>
</dbReference>
<sequence>MEKGKQPQGGIWHGDGYSVGAVSTFFSTVLTFPIYKTIFRQQLHTLTIRAASRQLVAEGMFHLYRGLAPPLVAKTVQGTLLFGSQGTFQQLLSGRKKAEHWHRGLSGLLSGALEAIVLVPFERVQNILQDSRHNTRFPSALSIVQEFKSYSIQNRFTFGIYRGFSVILARNALGSALYFFLKDPLRDALSTNTVPLWVPSLASGAVNGAFTSLVLYPLSVLVSNMQADVGKELPSSKKVAKAVWTQCGGRVFLLYRGASLIVLRSCITWGVTTAIHDALRGRNM</sequence>
<evidence type="ECO:0000256" key="10">
    <source>
        <dbReference type="PROSITE-ProRule" id="PRU00282"/>
    </source>
</evidence>